<dbReference type="PANTHER" id="PTHR10288">
    <property type="entry name" value="KH DOMAIN CONTAINING RNA BINDING PROTEIN"/>
    <property type="match status" value="1"/>
</dbReference>
<evidence type="ECO:0000313" key="6">
    <source>
        <dbReference type="Proteomes" id="UP000759131"/>
    </source>
</evidence>
<proteinExistence type="predicted"/>
<name>A0A7R9PYH8_9ACAR</name>
<feature type="compositionally biased region" description="Polar residues" evidence="3">
    <location>
        <begin position="192"/>
        <end position="204"/>
    </location>
</feature>
<evidence type="ECO:0000256" key="3">
    <source>
        <dbReference type="SAM" id="MobiDB-lite"/>
    </source>
</evidence>
<dbReference type="SUPFAM" id="SSF54791">
    <property type="entry name" value="Eukaryotic type KH-domain (KH-domain type I)"/>
    <property type="match status" value="2"/>
</dbReference>
<keyword evidence="1" id="KW-0677">Repeat</keyword>
<organism evidence="5">
    <name type="scientific">Medioppia subpectinata</name>
    <dbReference type="NCBI Taxonomy" id="1979941"/>
    <lineage>
        <taxon>Eukaryota</taxon>
        <taxon>Metazoa</taxon>
        <taxon>Ecdysozoa</taxon>
        <taxon>Arthropoda</taxon>
        <taxon>Chelicerata</taxon>
        <taxon>Arachnida</taxon>
        <taxon>Acari</taxon>
        <taxon>Acariformes</taxon>
        <taxon>Sarcoptiformes</taxon>
        <taxon>Oribatida</taxon>
        <taxon>Brachypylina</taxon>
        <taxon>Oppioidea</taxon>
        <taxon>Oppiidae</taxon>
        <taxon>Medioppia</taxon>
    </lineage>
</organism>
<gene>
    <name evidence="5" type="ORF">OSB1V03_LOCUS5434</name>
</gene>
<feature type="region of interest" description="Disordered" evidence="3">
    <location>
        <begin position="121"/>
        <end position="280"/>
    </location>
</feature>
<keyword evidence="6" id="KW-1185">Reference proteome</keyword>
<dbReference type="InterPro" id="IPR036612">
    <property type="entry name" value="KH_dom_type_1_sf"/>
</dbReference>
<protein>
    <recommendedName>
        <fullName evidence="4">K Homology domain-containing protein</fullName>
    </recommendedName>
</protein>
<evidence type="ECO:0000256" key="2">
    <source>
        <dbReference type="PROSITE-ProRule" id="PRU00117"/>
    </source>
</evidence>
<dbReference type="Proteomes" id="UP000759131">
    <property type="component" value="Unassembled WGS sequence"/>
</dbReference>
<dbReference type="AlphaFoldDB" id="A0A7R9PYH8"/>
<dbReference type="InterPro" id="IPR004087">
    <property type="entry name" value="KH_dom"/>
</dbReference>
<accession>A0A7R9PYH8</accession>
<dbReference type="EMBL" id="OC857307">
    <property type="protein sequence ID" value="CAD7624997.1"/>
    <property type="molecule type" value="Genomic_DNA"/>
</dbReference>
<keyword evidence="2" id="KW-0694">RNA-binding</keyword>
<dbReference type="InterPro" id="IPR004088">
    <property type="entry name" value="KH_dom_type_1"/>
</dbReference>
<feature type="compositionally biased region" description="Gly residues" evidence="3">
    <location>
        <begin position="127"/>
        <end position="147"/>
    </location>
</feature>
<dbReference type="Gene3D" id="3.30.1370.10">
    <property type="entry name" value="K Homology domain, type 1"/>
    <property type="match status" value="2"/>
</dbReference>
<dbReference type="Pfam" id="PF00013">
    <property type="entry name" value="KH_1"/>
    <property type="match status" value="2"/>
</dbReference>
<feature type="domain" description="K Homology" evidence="4">
    <location>
        <begin position="274"/>
        <end position="344"/>
    </location>
</feature>
<dbReference type="SMART" id="SM00322">
    <property type="entry name" value="KH"/>
    <property type="match status" value="2"/>
</dbReference>
<evidence type="ECO:0000313" key="5">
    <source>
        <dbReference type="EMBL" id="CAD7624997.1"/>
    </source>
</evidence>
<dbReference type="OrthoDB" id="1937934at2759"/>
<sequence>MYRSNNNNNNNNNNNSAERDVELRLLIHTSHAGGIIGKGGQRIRDLRDQTKAAIKVFSQCCPMSTERICAVQGGPALVIEAIKIVLNIIISSPIKGPVKLYDPYNFDVYCAQEYGGYTDPGPTNFRGGRGGGGGGPNMPFGRGGGPRMGRMPDRRGGSGHWQQEPPSLPPIPDGWAARMPFNGPADRRPHNQMYSSRWLTSDNPRSVPPPTQSPQVGAETPYWSDVIPNDSITTGAPIHSSNSWSTPYSAANNEPNFGPNSGEDVSNLVENSDGSASATISVPNNVAGAIIGKGGNRIRLVRRDSGADIAIDSAVGPGNERMITVKGNAHQVRMACSMIHKSIAENTRLRHKLYL</sequence>
<reference evidence="5" key="1">
    <citation type="submission" date="2020-11" db="EMBL/GenBank/DDBJ databases">
        <authorList>
            <person name="Tran Van P."/>
        </authorList>
    </citation>
    <scope>NUCLEOTIDE SEQUENCE</scope>
</reference>
<dbReference type="PROSITE" id="PS50084">
    <property type="entry name" value="KH_TYPE_1"/>
    <property type="match status" value="2"/>
</dbReference>
<dbReference type="EMBL" id="CAJPIZ010002732">
    <property type="protein sequence ID" value="CAG2105427.1"/>
    <property type="molecule type" value="Genomic_DNA"/>
</dbReference>
<evidence type="ECO:0000259" key="4">
    <source>
        <dbReference type="SMART" id="SM00322"/>
    </source>
</evidence>
<feature type="compositionally biased region" description="Polar residues" evidence="3">
    <location>
        <begin position="230"/>
        <end position="259"/>
    </location>
</feature>
<feature type="compositionally biased region" description="Polar residues" evidence="3">
    <location>
        <begin position="268"/>
        <end position="280"/>
    </location>
</feature>
<dbReference type="GO" id="GO:0003723">
    <property type="term" value="F:RNA binding"/>
    <property type="evidence" value="ECO:0007669"/>
    <property type="project" value="UniProtKB-UniRule"/>
</dbReference>
<feature type="domain" description="K Homology" evidence="4">
    <location>
        <begin position="19"/>
        <end position="90"/>
    </location>
</feature>
<evidence type="ECO:0000256" key="1">
    <source>
        <dbReference type="ARBA" id="ARBA00022737"/>
    </source>
</evidence>
<dbReference type="GO" id="GO:0010468">
    <property type="term" value="P:regulation of gene expression"/>
    <property type="evidence" value="ECO:0007669"/>
    <property type="project" value="UniProtKB-ARBA"/>
</dbReference>